<accession>A0A1H8K9M6</accession>
<keyword evidence="2" id="KW-1185">Reference proteome</keyword>
<evidence type="ECO:0008006" key="3">
    <source>
        <dbReference type="Google" id="ProtNLM"/>
    </source>
</evidence>
<dbReference type="RefSeq" id="WP_089905987.1">
    <property type="nucleotide sequence ID" value="NZ_FOCI01000058.1"/>
</dbReference>
<name>A0A1H8K9M6_9RHOB</name>
<proteinExistence type="predicted"/>
<dbReference type="AlphaFoldDB" id="A0A1H8K9M6"/>
<evidence type="ECO:0000313" key="1">
    <source>
        <dbReference type="EMBL" id="SEN89680.1"/>
    </source>
</evidence>
<reference evidence="1 2" key="1">
    <citation type="submission" date="2016-10" db="EMBL/GenBank/DDBJ databases">
        <authorList>
            <person name="de Groot N.N."/>
        </authorList>
    </citation>
    <scope>NUCLEOTIDE SEQUENCE [LARGE SCALE GENOMIC DNA]</scope>
    <source>
        <strain evidence="1 2">DSM 16213</strain>
    </source>
</reference>
<protein>
    <recommendedName>
        <fullName evidence="3">Gas vesicle protein K</fullName>
    </recommendedName>
</protein>
<dbReference type="Proteomes" id="UP000199585">
    <property type="component" value="Unassembled WGS sequence"/>
</dbReference>
<dbReference type="OrthoDB" id="7868792at2"/>
<evidence type="ECO:0000313" key="2">
    <source>
        <dbReference type="Proteomes" id="UP000199585"/>
    </source>
</evidence>
<sequence>MTDLNSGHDRTHAMLDKTREDVRRLHPLLQLLDPDQADITTEFAMRLITLLVEVEERLAEQTAAFTAQTTEISALRSQLDGLQTDLDFLMGTSDPAEHGSS</sequence>
<gene>
    <name evidence="1" type="ORF">SAMN04488003_1583</name>
</gene>
<organism evidence="1 2">
    <name type="scientific">Loktanella fryxellensis</name>
    <dbReference type="NCBI Taxonomy" id="245187"/>
    <lineage>
        <taxon>Bacteria</taxon>
        <taxon>Pseudomonadati</taxon>
        <taxon>Pseudomonadota</taxon>
        <taxon>Alphaproteobacteria</taxon>
        <taxon>Rhodobacterales</taxon>
        <taxon>Roseobacteraceae</taxon>
        <taxon>Loktanella</taxon>
    </lineage>
</organism>
<dbReference type="EMBL" id="FOCI01000058">
    <property type="protein sequence ID" value="SEN89680.1"/>
    <property type="molecule type" value="Genomic_DNA"/>
</dbReference>